<dbReference type="AlphaFoldDB" id="A0A9Q1FN97"/>
<sequence length="274" mass="30101">MEAQGGDHGKEGATVPTLSRAISMPVDIAGMQKGLRSDFDMAYERGRISVSAEEGAPTPPAFTRSVSQDQRERKSVTVDEVPSGVYLYPEEEGGMEKLLWDAATGAASASLFEEAQKEILKLMQLEDPNLLIGRVTPTPRQSRGGMQKGLRSDFDMAYERGRISVSAEEGAPTPPAFTRSVSQDQRERKSVTVDEVPSGVYLYPEEEGGMENCYGTLHGRASASLFEEAQKEILKLMQLERQLSILIRRRMPPLTFAAALVPDSDGRRKPSQSF</sequence>
<protein>
    <submittedName>
        <fullName evidence="2">Uncharacterized protein</fullName>
    </submittedName>
</protein>
<gene>
    <name evidence="2" type="ORF">SKAU_G00119310</name>
</gene>
<comment type="caution">
    <text evidence="2">The sequence shown here is derived from an EMBL/GenBank/DDBJ whole genome shotgun (WGS) entry which is preliminary data.</text>
</comment>
<keyword evidence="3" id="KW-1185">Reference proteome</keyword>
<evidence type="ECO:0000313" key="3">
    <source>
        <dbReference type="Proteomes" id="UP001152622"/>
    </source>
</evidence>
<proteinExistence type="predicted"/>
<name>A0A9Q1FN97_SYNKA</name>
<evidence type="ECO:0000256" key="1">
    <source>
        <dbReference type="SAM" id="MobiDB-lite"/>
    </source>
</evidence>
<dbReference type="Proteomes" id="UP001152622">
    <property type="component" value="Chromosome 4"/>
</dbReference>
<feature type="region of interest" description="Disordered" evidence="1">
    <location>
        <begin position="166"/>
        <end position="191"/>
    </location>
</feature>
<organism evidence="2 3">
    <name type="scientific">Synaphobranchus kaupii</name>
    <name type="common">Kaup's arrowtooth eel</name>
    <dbReference type="NCBI Taxonomy" id="118154"/>
    <lineage>
        <taxon>Eukaryota</taxon>
        <taxon>Metazoa</taxon>
        <taxon>Chordata</taxon>
        <taxon>Craniata</taxon>
        <taxon>Vertebrata</taxon>
        <taxon>Euteleostomi</taxon>
        <taxon>Actinopterygii</taxon>
        <taxon>Neopterygii</taxon>
        <taxon>Teleostei</taxon>
        <taxon>Anguilliformes</taxon>
        <taxon>Synaphobranchidae</taxon>
        <taxon>Synaphobranchus</taxon>
    </lineage>
</organism>
<feature type="region of interest" description="Disordered" evidence="1">
    <location>
        <begin position="50"/>
        <end position="74"/>
    </location>
</feature>
<evidence type="ECO:0000313" key="2">
    <source>
        <dbReference type="EMBL" id="KAJ8363100.1"/>
    </source>
</evidence>
<dbReference type="OrthoDB" id="421051at2759"/>
<reference evidence="2" key="1">
    <citation type="journal article" date="2023" name="Science">
        <title>Genome structures resolve the early diversification of teleost fishes.</title>
        <authorList>
            <person name="Parey E."/>
            <person name="Louis A."/>
            <person name="Montfort J."/>
            <person name="Bouchez O."/>
            <person name="Roques C."/>
            <person name="Iampietro C."/>
            <person name="Lluch J."/>
            <person name="Castinel A."/>
            <person name="Donnadieu C."/>
            <person name="Desvignes T."/>
            <person name="Floi Bucao C."/>
            <person name="Jouanno E."/>
            <person name="Wen M."/>
            <person name="Mejri S."/>
            <person name="Dirks R."/>
            <person name="Jansen H."/>
            <person name="Henkel C."/>
            <person name="Chen W.J."/>
            <person name="Zahm M."/>
            <person name="Cabau C."/>
            <person name="Klopp C."/>
            <person name="Thompson A.W."/>
            <person name="Robinson-Rechavi M."/>
            <person name="Braasch I."/>
            <person name="Lecointre G."/>
            <person name="Bobe J."/>
            <person name="Postlethwait J.H."/>
            <person name="Berthelot C."/>
            <person name="Roest Crollius H."/>
            <person name="Guiguen Y."/>
        </authorList>
    </citation>
    <scope>NUCLEOTIDE SEQUENCE</scope>
    <source>
        <strain evidence="2">WJC10195</strain>
    </source>
</reference>
<dbReference type="EMBL" id="JAINUF010000004">
    <property type="protein sequence ID" value="KAJ8363100.1"/>
    <property type="molecule type" value="Genomic_DNA"/>
</dbReference>
<accession>A0A9Q1FN97</accession>